<sequence>METEVFHCERDDQTEFWTKPAMDNIKINVNAALFEKKNSYGFGVVARDTLGRPIHIKDEYYGSLYLVEVVEATSPIQLNLEAAHEQRKSLAQQEENLAAAEGLLAEKCKSKTGEEASLKKTREGAARNRRGRTKPG</sequence>
<dbReference type="EMBL" id="UZAU01000694">
    <property type="status" value="NOT_ANNOTATED_CDS"/>
    <property type="molecule type" value="Genomic_DNA"/>
</dbReference>
<dbReference type="EnsemblPlants" id="evm.model.08.946">
    <property type="protein sequence ID" value="cds.evm.model.08.946"/>
    <property type="gene ID" value="evm.TU.08.946"/>
</dbReference>
<reference evidence="2" key="1">
    <citation type="submission" date="2018-11" db="EMBL/GenBank/DDBJ databases">
        <authorList>
            <person name="Grassa J C."/>
        </authorList>
    </citation>
    <scope>NUCLEOTIDE SEQUENCE [LARGE SCALE GENOMIC DNA]</scope>
</reference>
<name>A0A803QCW0_CANSA</name>
<dbReference type="Gramene" id="evm.model.08.946">
    <property type="protein sequence ID" value="cds.evm.model.08.946"/>
    <property type="gene ID" value="evm.TU.08.946"/>
</dbReference>
<keyword evidence="3" id="KW-1185">Reference proteome</keyword>
<feature type="compositionally biased region" description="Basic and acidic residues" evidence="1">
    <location>
        <begin position="111"/>
        <end position="126"/>
    </location>
</feature>
<reference evidence="2" key="2">
    <citation type="submission" date="2021-03" db="UniProtKB">
        <authorList>
            <consortium name="EnsemblPlants"/>
        </authorList>
    </citation>
    <scope>IDENTIFICATION</scope>
</reference>
<evidence type="ECO:0000256" key="1">
    <source>
        <dbReference type="SAM" id="MobiDB-lite"/>
    </source>
</evidence>
<dbReference type="Proteomes" id="UP000596661">
    <property type="component" value="Chromosome 8"/>
</dbReference>
<protein>
    <submittedName>
        <fullName evidence="2">Uncharacterized protein</fullName>
    </submittedName>
</protein>
<feature type="compositionally biased region" description="Basic residues" evidence="1">
    <location>
        <begin position="127"/>
        <end position="136"/>
    </location>
</feature>
<accession>A0A803QCW0</accession>
<feature type="region of interest" description="Disordered" evidence="1">
    <location>
        <begin position="111"/>
        <end position="136"/>
    </location>
</feature>
<evidence type="ECO:0000313" key="2">
    <source>
        <dbReference type="EnsemblPlants" id="cds.evm.model.08.946"/>
    </source>
</evidence>
<dbReference type="AlphaFoldDB" id="A0A803QCW0"/>
<proteinExistence type="predicted"/>
<organism evidence="2 3">
    <name type="scientific">Cannabis sativa</name>
    <name type="common">Hemp</name>
    <name type="synonym">Marijuana</name>
    <dbReference type="NCBI Taxonomy" id="3483"/>
    <lineage>
        <taxon>Eukaryota</taxon>
        <taxon>Viridiplantae</taxon>
        <taxon>Streptophyta</taxon>
        <taxon>Embryophyta</taxon>
        <taxon>Tracheophyta</taxon>
        <taxon>Spermatophyta</taxon>
        <taxon>Magnoliopsida</taxon>
        <taxon>eudicotyledons</taxon>
        <taxon>Gunneridae</taxon>
        <taxon>Pentapetalae</taxon>
        <taxon>rosids</taxon>
        <taxon>fabids</taxon>
        <taxon>Rosales</taxon>
        <taxon>Cannabaceae</taxon>
        <taxon>Cannabis</taxon>
    </lineage>
</organism>
<evidence type="ECO:0000313" key="3">
    <source>
        <dbReference type="Proteomes" id="UP000596661"/>
    </source>
</evidence>